<organism evidence="1 2">
    <name type="scientific">Candidatus Sulfotelmatobacter kueseliae</name>
    <dbReference type="NCBI Taxonomy" id="2042962"/>
    <lineage>
        <taxon>Bacteria</taxon>
        <taxon>Pseudomonadati</taxon>
        <taxon>Acidobacteriota</taxon>
        <taxon>Terriglobia</taxon>
        <taxon>Terriglobales</taxon>
        <taxon>Candidatus Korobacteraceae</taxon>
        <taxon>Candidatus Sulfotelmatobacter</taxon>
    </lineage>
</organism>
<evidence type="ECO:0000313" key="1">
    <source>
        <dbReference type="EMBL" id="SPF34800.1"/>
    </source>
</evidence>
<reference evidence="2" key="1">
    <citation type="submission" date="2018-02" db="EMBL/GenBank/DDBJ databases">
        <authorList>
            <person name="Hausmann B."/>
        </authorList>
    </citation>
    <scope>NUCLEOTIDE SEQUENCE [LARGE SCALE GENOMIC DNA]</scope>
    <source>
        <strain evidence="2">Peat soil MAG SbA1</strain>
    </source>
</reference>
<accession>A0A2U3K5H5</accession>
<protein>
    <submittedName>
        <fullName evidence="1">Uncharacterized protein</fullName>
    </submittedName>
</protein>
<evidence type="ECO:0000313" key="2">
    <source>
        <dbReference type="Proteomes" id="UP000238701"/>
    </source>
</evidence>
<dbReference type="Proteomes" id="UP000238701">
    <property type="component" value="Unassembled WGS sequence"/>
</dbReference>
<dbReference type="AlphaFoldDB" id="A0A2U3K5H5"/>
<proteinExistence type="predicted"/>
<dbReference type="EMBL" id="OMOD01000040">
    <property type="protein sequence ID" value="SPF34800.1"/>
    <property type="molecule type" value="Genomic_DNA"/>
</dbReference>
<sequence>MATGQVHPGNVKRLAFPGHASFPWKECGVPARLDPQAIRRRPKKAYPGKHARVNMTAANLLMDLIAATQAGKIV</sequence>
<gene>
    <name evidence="1" type="ORF">SBA1_1340013</name>
</gene>
<name>A0A2U3K5H5_9BACT</name>